<keyword evidence="1" id="KW-0812">Transmembrane</keyword>
<dbReference type="EMBL" id="DVMN01000032">
    <property type="protein sequence ID" value="HIU20997.1"/>
    <property type="molecule type" value="Genomic_DNA"/>
</dbReference>
<gene>
    <name evidence="2" type="ORF">IAD51_01990</name>
</gene>
<keyword evidence="1" id="KW-1133">Transmembrane helix</keyword>
<proteinExistence type="predicted"/>
<reference evidence="2" key="1">
    <citation type="submission" date="2020-10" db="EMBL/GenBank/DDBJ databases">
        <authorList>
            <person name="Gilroy R."/>
        </authorList>
    </citation>
    <scope>NUCLEOTIDE SEQUENCE</scope>
    <source>
        <strain evidence="2">1063</strain>
    </source>
</reference>
<evidence type="ECO:0000313" key="3">
    <source>
        <dbReference type="Proteomes" id="UP000824088"/>
    </source>
</evidence>
<feature type="transmembrane region" description="Helical" evidence="1">
    <location>
        <begin position="6"/>
        <end position="21"/>
    </location>
</feature>
<keyword evidence="1" id="KW-0472">Membrane</keyword>
<evidence type="ECO:0000256" key="1">
    <source>
        <dbReference type="SAM" id="Phobius"/>
    </source>
</evidence>
<dbReference type="Proteomes" id="UP000824088">
    <property type="component" value="Unassembled WGS sequence"/>
</dbReference>
<evidence type="ECO:0000313" key="2">
    <source>
        <dbReference type="EMBL" id="HIU20997.1"/>
    </source>
</evidence>
<protein>
    <submittedName>
        <fullName evidence="2">Uncharacterized protein</fullName>
    </submittedName>
</protein>
<accession>A0A9D1HS17</accession>
<dbReference type="AlphaFoldDB" id="A0A9D1HS17"/>
<comment type="caution">
    <text evidence="2">The sequence shown here is derived from an EMBL/GenBank/DDBJ whole genome shotgun (WGS) entry which is preliminary data.</text>
</comment>
<reference evidence="2" key="2">
    <citation type="journal article" date="2021" name="PeerJ">
        <title>Extensive microbial diversity within the chicken gut microbiome revealed by metagenomics and culture.</title>
        <authorList>
            <person name="Gilroy R."/>
            <person name="Ravi A."/>
            <person name="Getino M."/>
            <person name="Pursley I."/>
            <person name="Horton D.L."/>
            <person name="Alikhan N.F."/>
            <person name="Baker D."/>
            <person name="Gharbi K."/>
            <person name="Hall N."/>
            <person name="Watson M."/>
            <person name="Adriaenssens E.M."/>
            <person name="Foster-Nyarko E."/>
            <person name="Jarju S."/>
            <person name="Secka A."/>
            <person name="Antonio M."/>
            <person name="Oren A."/>
            <person name="Chaudhuri R.R."/>
            <person name="La Ragione R."/>
            <person name="Hildebrand F."/>
            <person name="Pallen M.J."/>
        </authorList>
    </citation>
    <scope>NUCLEOTIDE SEQUENCE</scope>
    <source>
        <strain evidence="2">1063</strain>
    </source>
</reference>
<organism evidence="2 3">
    <name type="scientific">Candidatus Limadaptatus stercorigallinarum</name>
    <dbReference type="NCBI Taxonomy" id="2840845"/>
    <lineage>
        <taxon>Bacteria</taxon>
        <taxon>Bacillati</taxon>
        <taxon>Bacillota</taxon>
        <taxon>Clostridia</taxon>
        <taxon>Eubacteriales</taxon>
        <taxon>Candidatus Limadaptatus</taxon>
    </lineage>
</organism>
<sequence length="466" mass="52064">MEYAVAGGVTAIFIIIFLLTLKKEREEFSSVCDEKEFAALAEELARSLPAPTDGGKEIRFAPYKRKIKRALRRTDAECSDTELRRLFLTLADRKEELKKLTKTDFSLLQDLPAVNGTPRCVIIAEATLSHSRYIFCEDRTAKMLEAFNAARTLTFKEIDAMETAFRFALCKKLAFLCERITVTDDIRAAALRTAKHPRLRSRSAECKRLKGSVIFSKFCAGEMGYDTENFDERYLALTDDLCACLNNVFDSLDNISIFDFSAFYDPCGILARFDTFASAPPETRAAFLQKLGELSTTENLDEYAYAVRLENYGDYGKMPPFKVKRIPFGQGSVVFARFDGDLLLLARALSSPTLMQMLFGQSGREKSILKNAKIKSSFMPKSRTFSANFGISAEGDELRITPDFPSEIMSAECVLRHNGVRHNVKIERGEPSLSVNGTVMKGVPGVKLGQIPLEIVVTLPDKPGEP</sequence>
<name>A0A9D1HS17_9FIRM</name>